<dbReference type="AlphaFoldDB" id="A0A1W1D008"/>
<accession>A0A1W1D008</accession>
<reference evidence="1" key="1">
    <citation type="submission" date="2016-10" db="EMBL/GenBank/DDBJ databases">
        <authorList>
            <person name="de Groot N.N."/>
        </authorList>
    </citation>
    <scope>NUCLEOTIDE SEQUENCE</scope>
</reference>
<sequence length="182" mass="22037">MGQEKRDFDFTVELFDSFFSRKKIQKRLSIINEKEITGWEIWWQVEFATYLSTKDERVSEWYREWKYPLDKRVSSQSDMFIDFLIRQKYAKKNNFIALELKQHIYAKTCIRNMLEDTDKVFSMRKSASDIRSFWNIGIYKESMAGGDEAIKQMILEYHNLDTQEEFIQINKIGDTGFYYLLF</sequence>
<dbReference type="EMBL" id="FPHM01000233">
    <property type="protein sequence ID" value="SFV71359.1"/>
    <property type="molecule type" value="Genomic_DNA"/>
</dbReference>
<protein>
    <submittedName>
        <fullName evidence="1">Uncharacterized protein</fullName>
    </submittedName>
</protein>
<name>A0A1W1D008_9ZZZZ</name>
<gene>
    <name evidence="1" type="ORF">MNB_SV-13-849</name>
</gene>
<proteinExistence type="predicted"/>
<evidence type="ECO:0000313" key="1">
    <source>
        <dbReference type="EMBL" id="SFV71359.1"/>
    </source>
</evidence>
<organism evidence="1">
    <name type="scientific">hydrothermal vent metagenome</name>
    <dbReference type="NCBI Taxonomy" id="652676"/>
    <lineage>
        <taxon>unclassified sequences</taxon>
        <taxon>metagenomes</taxon>
        <taxon>ecological metagenomes</taxon>
    </lineage>
</organism>